<accession>A0A8H3G0W1</accession>
<dbReference type="InterPro" id="IPR051911">
    <property type="entry name" value="SDR_oxidoreductase"/>
</dbReference>
<dbReference type="InterPro" id="IPR036291">
    <property type="entry name" value="NAD(P)-bd_dom_sf"/>
</dbReference>
<reference evidence="4" key="1">
    <citation type="submission" date="2021-03" db="EMBL/GenBank/DDBJ databases">
        <authorList>
            <person name="Tagirdzhanova G."/>
        </authorList>
    </citation>
    <scope>NUCLEOTIDE SEQUENCE</scope>
</reference>
<evidence type="ECO:0000256" key="2">
    <source>
        <dbReference type="ARBA" id="ARBA00023002"/>
    </source>
</evidence>
<dbReference type="GO" id="GO:0016491">
    <property type="term" value="F:oxidoreductase activity"/>
    <property type="evidence" value="ECO:0007669"/>
    <property type="project" value="UniProtKB-KW"/>
</dbReference>
<name>A0A8H3G0W1_9LECA</name>
<dbReference type="CDD" id="cd05374">
    <property type="entry name" value="17beta-HSD-like_SDR_c"/>
    <property type="match status" value="1"/>
</dbReference>
<evidence type="ECO:0000313" key="5">
    <source>
        <dbReference type="Proteomes" id="UP000664203"/>
    </source>
</evidence>
<dbReference type="PRINTS" id="PR00081">
    <property type="entry name" value="GDHRDH"/>
</dbReference>
<keyword evidence="2" id="KW-0560">Oxidoreductase</keyword>
<dbReference type="EMBL" id="CAJPDR010000421">
    <property type="protein sequence ID" value="CAF9935906.1"/>
    <property type="molecule type" value="Genomic_DNA"/>
</dbReference>
<evidence type="ECO:0000313" key="4">
    <source>
        <dbReference type="EMBL" id="CAF9935906.1"/>
    </source>
</evidence>
<dbReference type="PANTHER" id="PTHR43976">
    <property type="entry name" value="SHORT CHAIN DEHYDROGENASE"/>
    <property type="match status" value="1"/>
</dbReference>
<dbReference type="Proteomes" id="UP000664203">
    <property type="component" value="Unassembled WGS sequence"/>
</dbReference>
<dbReference type="PRINTS" id="PR00080">
    <property type="entry name" value="SDRFAMILY"/>
</dbReference>
<sequence length="286" mass="31383">MHRQTWLITGCSSGFGSLFVTEILRRGDHAIATARSLESLESLMEAGASCLQLDVTASQAELDAKIEMAEAMFGPIDIVVNNAGYAEVGILEDSSVLMNRSQDVFQRQYDTNLFGTVKMTRSILPLFRRRRAGIIVMMSSVGGNVGMPGASPYFSSKFAIEGLSECLRLETSHLNIRTLVIQPGMFRTSSLTTRSHRNNNSGREDYAALNETMGAAHSMQGTQRGDPTKMVMRVVDLVKGTGLAEGKPMPETLPMGIDAVQAIRLKCEKTLRNLQDWEEMSCGTDY</sequence>
<gene>
    <name evidence="4" type="ORF">ALECFALPRED_006633</name>
</gene>
<organism evidence="4 5">
    <name type="scientific">Alectoria fallacina</name>
    <dbReference type="NCBI Taxonomy" id="1903189"/>
    <lineage>
        <taxon>Eukaryota</taxon>
        <taxon>Fungi</taxon>
        <taxon>Dikarya</taxon>
        <taxon>Ascomycota</taxon>
        <taxon>Pezizomycotina</taxon>
        <taxon>Lecanoromycetes</taxon>
        <taxon>OSLEUM clade</taxon>
        <taxon>Lecanoromycetidae</taxon>
        <taxon>Lecanorales</taxon>
        <taxon>Lecanorineae</taxon>
        <taxon>Parmeliaceae</taxon>
        <taxon>Alectoria</taxon>
    </lineage>
</organism>
<dbReference type="InterPro" id="IPR002347">
    <property type="entry name" value="SDR_fam"/>
</dbReference>
<evidence type="ECO:0000256" key="1">
    <source>
        <dbReference type="ARBA" id="ARBA00006484"/>
    </source>
</evidence>
<comment type="caution">
    <text evidence="4">The sequence shown here is derived from an EMBL/GenBank/DDBJ whole genome shotgun (WGS) entry which is preliminary data.</text>
</comment>
<dbReference type="AlphaFoldDB" id="A0A8H3G0W1"/>
<dbReference type="SUPFAM" id="SSF51735">
    <property type="entry name" value="NAD(P)-binding Rossmann-fold domains"/>
    <property type="match status" value="1"/>
</dbReference>
<comment type="similarity">
    <text evidence="1 3">Belongs to the short-chain dehydrogenases/reductases (SDR) family.</text>
</comment>
<dbReference type="Gene3D" id="3.40.50.720">
    <property type="entry name" value="NAD(P)-binding Rossmann-like Domain"/>
    <property type="match status" value="1"/>
</dbReference>
<dbReference type="OrthoDB" id="1274115at2759"/>
<proteinExistence type="inferred from homology"/>
<dbReference type="PANTHER" id="PTHR43976:SF16">
    <property type="entry name" value="SHORT-CHAIN DEHYDROGENASE_REDUCTASE FAMILY PROTEIN"/>
    <property type="match status" value="1"/>
</dbReference>
<dbReference type="Pfam" id="PF00106">
    <property type="entry name" value="adh_short"/>
    <property type="match status" value="1"/>
</dbReference>
<keyword evidence="5" id="KW-1185">Reference proteome</keyword>
<protein>
    <submittedName>
        <fullName evidence="4">Uncharacterized protein</fullName>
    </submittedName>
</protein>
<evidence type="ECO:0000256" key="3">
    <source>
        <dbReference type="RuleBase" id="RU000363"/>
    </source>
</evidence>